<reference evidence="2 3" key="1">
    <citation type="journal article" date="2010" name="Science">
        <title>Genomic comparison of the ants Camponotus floridanus and Harpegnathos saltator.</title>
        <authorList>
            <person name="Bonasio R."/>
            <person name="Zhang G."/>
            <person name="Ye C."/>
            <person name="Mutti N.S."/>
            <person name="Fang X."/>
            <person name="Qin N."/>
            <person name="Donahue G."/>
            <person name="Yang P."/>
            <person name="Li Q."/>
            <person name="Li C."/>
            <person name="Zhang P."/>
            <person name="Huang Z."/>
            <person name="Berger S.L."/>
            <person name="Reinberg D."/>
            <person name="Wang J."/>
            <person name="Liebig J."/>
        </authorList>
    </citation>
    <scope>NUCLEOTIDE SEQUENCE [LARGE SCALE GENOMIC DNA]</scope>
    <source>
        <strain evidence="3">C129</strain>
    </source>
</reference>
<dbReference type="Proteomes" id="UP000000311">
    <property type="component" value="Unassembled WGS sequence"/>
</dbReference>
<keyword evidence="1" id="KW-1133">Transmembrane helix</keyword>
<dbReference type="AlphaFoldDB" id="E2B0A4"/>
<name>E2B0A4_CAMFO</name>
<evidence type="ECO:0000256" key="1">
    <source>
        <dbReference type="SAM" id="Phobius"/>
    </source>
</evidence>
<dbReference type="InParanoid" id="E2B0A4"/>
<dbReference type="EMBL" id="GL444487">
    <property type="protein sequence ID" value="EFN60884.1"/>
    <property type="molecule type" value="Genomic_DNA"/>
</dbReference>
<evidence type="ECO:0000313" key="2">
    <source>
        <dbReference type="EMBL" id="EFN60884.1"/>
    </source>
</evidence>
<feature type="transmembrane region" description="Helical" evidence="1">
    <location>
        <begin position="174"/>
        <end position="194"/>
    </location>
</feature>
<feature type="transmembrane region" description="Helical" evidence="1">
    <location>
        <begin position="48"/>
        <end position="67"/>
    </location>
</feature>
<protein>
    <submittedName>
        <fullName evidence="2">Uncharacterized protein</fullName>
    </submittedName>
</protein>
<keyword evidence="1" id="KW-0472">Membrane</keyword>
<proteinExistence type="predicted"/>
<accession>E2B0A4</accession>
<sequence length="338" mass="38288">MEDEDHVLSSDSNCVSDCSEDLTQVRDKVVSIAEINALSGRKKYCTIYFYYFTGGALAVCASCMIRLQGVDPQIIRSHRPSLRAITTLPPAASPSPLIDTTILLLVHTCKERDIIRDLPWRDCDVASLANDVARLFRVHRLCYTRRSPDQESERTQHCRIGNAPPHFAIGSIRFFVVFVLFRPILSFVLTFIAVQTAVAAALSPRVESLATMGFQLPRFLSEYPIRSVSLEISTSDHWGKLVTSYLRQNALCRVATDYDARSRKIRRIAQPEADTDAVNKLYGEERVKRLKNQQKESDLSKKFVLSYTRGKSTKQPNIGADTLQFFQEKIWKIILGRP</sequence>
<evidence type="ECO:0000313" key="3">
    <source>
        <dbReference type="Proteomes" id="UP000000311"/>
    </source>
</evidence>
<organism evidence="3">
    <name type="scientific">Camponotus floridanus</name>
    <name type="common">Florida carpenter ant</name>
    <dbReference type="NCBI Taxonomy" id="104421"/>
    <lineage>
        <taxon>Eukaryota</taxon>
        <taxon>Metazoa</taxon>
        <taxon>Ecdysozoa</taxon>
        <taxon>Arthropoda</taxon>
        <taxon>Hexapoda</taxon>
        <taxon>Insecta</taxon>
        <taxon>Pterygota</taxon>
        <taxon>Neoptera</taxon>
        <taxon>Endopterygota</taxon>
        <taxon>Hymenoptera</taxon>
        <taxon>Apocrita</taxon>
        <taxon>Aculeata</taxon>
        <taxon>Formicoidea</taxon>
        <taxon>Formicidae</taxon>
        <taxon>Formicinae</taxon>
        <taxon>Camponotus</taxon>
    </lineage>
</organism>
<keyword evidence="1" id="KW-0812">Transmembrane</keyword>
<gene>
    <name evidence="2" type="ORF">EAG_09271</name>
</gene>
<keyword evidence="3" id="KW-1185">Reference proteome</keyword>